<dbReference type="EMBL" id="KQ087211">
    <property type="protein sequence ID" value="KLT41906.1"/>
    <property type="molecule type" value="Genomic_DNA"/>
</dbReference>
<dbReference type="Proteomes" id="UP000053611">
    <property type="component" value="Unassembled WGS sequence"/>
</dbReference>
<gene>
    <name evidence="3" type="ORF">CC85DRAFT_292381</name>
</gene>
<dbReference type="Gene3D" id="1.20.900.10">
    <property type="entry name" value="Dbl homology (DH) domain"/>
    <property type="match status" value="1"/>
</dbReference>
<dbReference type="GO" id="GO:0005085">
    <property type="term" value="F:guanyl-nucleotide exchange factor activity"/>
    <property type="evidence" value="ECO:0007669"/>
    <property type="project" value="InterPro"/>
</dbReference>
<dbReference type="STRING" id="879819.A0A0J0XLE4"/>
<dbReference type="OrthoDB" id="6244550at2759"/>
<feature type="compositionally biased region" description="Polar residues" evidence="1">
    <location>
        <begin position="529"/>
        <end position="539"/>
    </location>
</feature>
<dbReference type="Gene3D" id="2.30.29.30">
    <property type="entry name" value="Pleckstrin-homology domain (PH domain)/Phosphotyrosine-binding domain (PTB)"/>
    <property type="match status" value="1"/>
</dbReference>
<protein>
    <recommendedName>
        <fullName evidence="2">DH domain-containing protein</fullName>
    </recommendedName>
</protein>
<feature type="region of interest" description="Disordered" evidence="1">
    <location>
        <begin position="204"/>
        <end position="284"/>
    </location>
</feature>
<name>A0A0J0XLE4_9TREE</name>
<dbReference type="PANTHER" id="PTHR45924:SF2">
    <property type="entry name" value="FI17866P1"/>
    <property type="match status" value="1"/>
</dbReference>
<reference evidence="3 4" key="1">
    <citation type="submission" date="2015-03" db="EMBL/GenBank/DDBJ databases">
        <title>Genomics and transcriptomics of the oil-accumulating basidiomycete yeast T. oleaginosus allow insights into substrate utilization and the diverse evolutionary trajectories of mating systems in fungi.</title>
        <authorList>
            <consortium name="DOE Joint Genome Institute"/>
            <person name="Kourist R."/>
            <person name="Kracht O."/>
            <person name="Bracharz F."/>
            <person name="Lipzen A."/>
            <person name="Nolan M."/>
            <person name="Ohm R."/>
            <person name="Grigoriev I."/>
            <person name="Sun S."/>
            <person name="Heitman J."/>
            <person name="Bruck T."/>
            <person name="Nowrousian M."/>
        </authorList>
    </citation>
    <scope>NUCLEOTIDE SEQUENCE [LARGE SCALE GENOMIC DNA]</scope>
    <source>
        <strain evidence="3 4">IBC0246</strain>
    </source>
</reference>
<dbReference type="SUPFAM" id="SSF50729">
    <property type="entry name" value="PH domain-like"/>
    <property type="match status" value="1"/>
</dbReference>
<dbReference type="Pfam" id="PF00621">
    <property type="entry name" value="RhoGEF"/>
    <property type="match status" value="1"/>
</dbReference>
<feature type="compositionally biased region" description="Polar residues" evidence="1">
    <location>
        <begin position="623"/>
        <end position="642"/>
    </location>
</feature>
<keyword evidence="4" id="KW-1185">Reference proteome</keyword>
<evidence type="ECO:0000313" key="4">
    <source>
        <dbReference type="Proteomes" id="UP000053611"/>
    </source>
</evidence>
<dbReference type="PANTHER" id="PTHR45924">
    <property type="entry name" value="FI17866P1"/>
    <property type="match status" value="1"/>
</dbReference>
<dbReference type="RefSeq" id="XP_018278397.1">
    <property type="nucleotide sequence ID" value="XM_018424811.1"/>
</dbReference>
<evidence type="ECO:0000313" key="3">
    <source>
        <dbReference type="EMBL" id="KLT41906.1"/>
    </source>
</evidence>
<dbReference type="InterPro" id="IPR011993">
    <property type="entry name" value="PH-like_dom_sf"/>
</dbReference>
<evidence type="ECO:0000259" key="2">
    <source>
        <dbReference type="PROSITE" id="PS50010"/>
    </source>
</evidence>
<feature type="region of interest" description="Disordered" evidence="1">
    <location>
        <begin position="623"/>
        <end position="643"/>
    </location>
</feature>
<dbReference type="GO" id="GO:0031267">
    <property type="term" value="F:small GTPase binding"/>
    <property type="evidence" value="ECO:0007669"/>
    <property type="project" value="TreeGrafter"/>
</dbReference>
<evidence type="ECO:0000256" key="1">
    <source>
        <dbReference type="SAM" id="MobiDB-lite"/>
    </source>
</evidence>
<accession>A0A0J0XLE4</accession>
<dbReference type="AlphaFoldDB" id="A0A0J0XLE4"/>
<sequence length="886" mass="97525">MTQPLNVAVRREDSSAKRNPFVELLDTEKVYVEQLTLVIRRVAAAWSRRNLPPPKLDATFRCVEAVYRANRAFGVRLKEIGPNPSDPKALGDLLMRWIDDLEPSYSRYATIFLTGFDNYSPVSSNPLLPPILDEVSVSSPPTPPLQRWSLDALFLLPYNRLRYYRKLYSRLLQNTTEGRSDHRLLDSCVKRLEALVDEVEARLECDVSEEDAPSSAGAEDQSRENSWPNDKNPTSRTSSGVDSSVETHSVLSSFNSRMDSTRNSQTSAATSITHSPGQPPKVVPTAPVPPISDLELRIDCERTIDLFTMQPRKCKLHMNPPGLAYQRQVRSSHDVVIYFTPSSTRQQVVHRRAHLFILTDLFLITDRMEASEKAAMAQRVAAQQPDRLGEGSPMPEMWLAYPPLAGKHLSIVEGEQSNVVAVTVMRKETFVIHGESEIERDLIMKSVSECIEFATYSSAQRVTPLPSPMPSPIDGPARSLASTASSVRYPSPMPGQMPEVPTLTVPMSNMQLEPGQTVPVPPSKLQLEPGQTTNWNQPPSAMPQPRNAGAPLPPRKTSLRQAPPSNSRPMSPNVAPGPPGMPLSPMVGQGMPSPMIGQGMPSPMSPVSEPVMHDRFAQRNVSGRSVHSTTSTHSDFSQQSSPARLGVHSGFPAMLRQPSPQMARQAYGPGPMRNDLPPLPHQGAGFNMDNGYFPPERQSYPNQPMDRRPSPGIPPPQRARSAEPFSEVDDLRPPDMPSLRFGALRSESPAPGLGARDADSPPPSPTQEEAPRIRGPTSITAQMKCKIFLQQGHGQWKSLGHGKLKLYVEKERNIKQLVVDSDKSSTLISTIVLTDGVERVGRTGVAVEISDQGQHTGVIYMIQLRNESSARGFHDSLLAGSDRARA</sequence>
<dbReference type="SUPFAM" id="SSF48065">
    <property type="entry name" value="DBL homology domain (DH-domain)"/>
    <property type="match status" value="1"/>
</dbReference>
<dbReference type="InterPro" id="IPR000219">
    <property type="entry name" value="DH_dom"/>
</dbReference>
<dbReference type="InterPro" id="IPR035899">
    <property type="entry name" value="DBL_dom_sf"/>
</dbReference>
<dbReference type="GeneID" id="28985414"/>
<organism evidence="3 4">
    <name type="scientific">Cutaneotrichosporon oleaginosum</name>
    <dbReference type="NCBI Taxonomy" id="879819"/>
    <lineage>
        <taxon>Eukaryota</taxon>
        <taxon>Fungi</taxon>
        <taxon>Dikarya</taxon>
        <taxon>Basidiomycota</taxon>
        <taxon>Agaricomycotina</taxon>
        <taxon>Tremellomycetes</taxon>
        <taxon>Trichosporonales</taxon>
        <taxon>Trichosporonaceae</taxon>
        <taxon>Cutaneotrichosporon</taxon>
    </lineage>
</organism>
<feature type="compositionally biased region" description="Polar residues" evidence="1">
    <location>
        <begin position="559"/>
        <end position="570"/>
    </location>
</feature>
<feature type="compositionally biased region" description="Polar residues" evidence="1">
    <location>
        <begin position="224"/>
        <end position="276"/>
    </location>
</feature>
<feature type="region of interest" description="Disordered" evidence="1">
    <location>
        <begin position="461"/>
        <end position="582"/>
    </location>
</feature>
<dbReference type="PROSITE" id="PS50010">
    <property type="entry name" value="DH_2"/>
    <property type="match status" value="1"/>
</dbReference>
<feature type="region of interest" description="Disordered" evidence="1">
    <location>
        <begin position="660"/>
        <end position="775"/>
    </location>
</feature>
<feature type="domain" description="DH" evidence="2">
    <location>
        <begin position="16"/>
        <end position="202"/>
    </location>
</feature>
<proteinExistence type="predicted"/>